<dbReference type="EMBL" id="CADCUS010000245">
    <property type="protein sequence ID" value="CAA9404482.1"/>
    <property type="molecule type" value="Genomic_DNA"/>
</dbReference>
<protein>
    <recommendedName>
        <fullName evidence="1">Carboxymuconolactone decarboxylase-like domain-containing protein</fullName>
    </recommendedName>
</protein>
<dbReference type="AlphaFoldDB" id="A0A6J4P315"/>
<evidence type="ECO:0000313" key="2">
    <source>
        <dbReference type="EMBL" id="CAA9404482.1"/>
    </source>
</evidence>
<name>A0A6J4P315_9PSEU</name>
<dbReference type="SUPFAM" id="SSF69118">
    <property type="entry name" value="AhpD-like"/>
    <property type="match status" value="1"/>
</dbReference>
<dbReference type="PANTHER" id="PTHR35446">
    <property type="entry name" value="SI:CH211-175M2.5"/>
    <property type="match status" value="1"/>
</dbReference>
<organism evidence="2">
    <name type="scientific">uncultured Pseudonocardia sp</name>
    <dbReference type="NCBI Taxonomy" id="211455"/>
    <lineage>
        <taxon>Bacteria</taxon>
        <taxon>Bacillati</taxon>
        <taxon>Actinomycetota</taxon>
        <taxon>Actinomycetes</taxon>
        <taxon>Pseudonocardiales</taxon>
        <taxon>Pseudonocardiaceae</taxon>
        <taxon>Pseudonocardia</taxon>
        <taxon>environmental samples</taxon>
    </lineage>
</organism>
<reference evidence="2" key="1">
    <citation type="submission" date="2020-02" db="EMBL/GenBank/DDBJ databases">
        <authorList>
            <person name="Meier V. D."/>
        </authorList>
    </citation>
    <scope>NUCLEOTIDE SEQUENCE</scope>
    <source>
        <strain evidence="2">AVDCRST_MAG66</strain>
    </source>
</reference>
<dbReference type="Gene3D" id="1.20.1290.10">
    <property type="entry name" value="AhpD-like"/>
    <property type="match status" value="1"/>
</dbReference>
<evidence type="ECO:0000259" key="1">
    <source>
        <dbReference type="Pfam" id="PF02627"/>
    </source>
</evidence>
<dbReference type="Pfam" id="PF02627">
    <property type="entry name" value="CMD"/>
    <property type="match status" value="1"/>
</dbReference>
<sequence>MPHLPSLPGDATLMDVFRRFPDTSRPLLAYHETVMNGPSPFTPAERELIAAYVSGLNACAYCHGVHTRVAEEHGVPEGVLAAALADLDTAPVAERLKPVLRFVAALTRTPAATGAEHVDAVFAAGWDERALHDAIMVCALFNLMNRMVEGHGITADAAYYAQSGRRLRDVGYRGLVALLDGDTTPATTTTA</sequence>
<feature type="domain" description="Carboxymuconolactone decarboxylase-like" evidence="1">
    <location>
        <begin position="21"/>
        <end position="89"/>
    </location>
</feature>
<dbReference type="NCBIfam" id="TIGR00778">
    <property type="entry name" value="ahpD_dom"/>
    <property type="match status" value="1"/>
</dbReference>
<proteinExistence type="predicted"/>
<dbReference type="GO" id="GO:0051920">
    <property type="term" value="F:peroxiredoxin activity"/>
    <property type="evidence" value="ECO:0007669"/>
    <property type="project" value="InterPro"/>
</dbReference>
<dbReference type="PANTHER" id="PTHR35446:SF2">
    <property type="entry name" value="CARBOXYMUCONOLACTONE DECARBOXYLASE-LIKE DOMAIN-CONTAINING PROTEIN"/>
    <property type="match status" value="1"/>
</dbReference>
<dbReference type="InterPro" id="IPR004675">
    <property type="entry name" value="AhpD_core"/>
</dbReference>
<accession>A0A6J4P315</accession>
<dbReference type="InterPro" id="IPR029032">
    <property type="entry name" value="AhpD-like"/>
</dbReference>
<gene>
    <name evidence="2" type="ORF">AVDCRST_MAG66-1636</name>
</gene>
<dbReference type="InterPro" id="IPR003779">
    <property type="entry name" value="CMD-like"/>
</dbReference>